<dbReference type="OrthoDB" id="9929933at2"/>
<evidence type="ECO:0000313" key="2">
    <source>
        <dbReference type="EMBL" id="EEI17020.1"/>
    </source>
</evidence>
<evidence type="ECO:0000256" key="1">
    <source>
        <dbReference type="SAM" id="Phobius"/>
    </source>
</evidence>
<keyword evidence="1" id="KW-0812">Transmembrane</keyword>
<dbReference type="STRING" id="525263.HMPREF0298_1149"/>
<dbReference type="HOGENOM" id="CLU_2408264_0_0_11"/>
<keyword evidence="1" id="KW-1133">Transmembrane helix</keyword>
<keyword evidence="3" id="KW-1185">Reference proteome</keyword>
<accession>C0XRS9</accession>
<dbReference type="RefSeq" id="WP_006839875.1">
    <property type="nucleotide sequence ID" value="NZ_GG667192.1"/>
</dbReference>
<sequence>MSSEVYVALALVPMVLAGIAFVFAFLRYSKMGGDLKLLGISIAVSALIAGAVLYYLAAVSDMFASEVLFVFALVGVGASAILGWFFTSAGRT</sequence>
<keyword evidence="1" id="KW-0472">Membrane</keyword>
<feature type="transmembrane region" description="Helical" evidence="1">
    <location>
        <begin position="38"/>
        <end position="57"/>
    </location>
</feature>
<dbReference type="EMBL" id="ACHJ01000107">
    <property type="protein sequence ID" value="EEI17020.1"/>
    <property type="molecule type" value="Genomic_DNA"/>
</dbReference>
<gene>
    <name evidence="2" type="ORF">HMPREF0298_1149</name>
</gene>
<comment type="caution">
    <text evidence="2">The sequence shown here is derived from an EMBL/GenBank/DDBJ whole genome shotgun (WGS) entry which is preliminary data.</text>
</comment>
<dbReference type="Proteomes" id="UP000006196">
    <property type="component" value="Unassembled WGS sequence"/>
</dbReference>
<organism evidence="2 3">
    <name type="scientific">Corynebacterium lipophiloflavum (strain ATCC 700352 / DSM 44291 / CCUG 37336 / JCM 10383 / DMMZ 1944)</name>
    <dbReference type="NCBI Taxonomy" id="525263"/>
    <lineage>
        <taxon>Bacteria</taxon>
        <taxon>Bacillati</taxon>
        <taxon>Actinomycetota</taxon>
        <taxon>Actinomycetes</taxon>
        <taxon>Mycobacteriales</taxon>
        <taxon>Corynebacteriaceae</taxon>
        <taxon>Corynebacterium</taxon>
    </lineage>
</organism>
<reference evidence="2" key="1">
    <citation type="submission" date="2009-01" db="EMBL/GenBank/DDBJ databases">
        <authorList>
            <person name="Qin X."/>
            <person name="Bachman B."/>
            <person name="Battles P."/>
            <person name="Bell A."/>
            <person name="Bess C."/>
            <person name="Bickham C."/>
            <person name="Chaboub L."/>
            <person name="Chen D."/>
            <person name="Coyle M."/>
            <person name="Deiros D.R."/>
            <person name="Dinh H."/>
            <person name="Forbes L."/>
            <person name="Fowler G."/>
            <person name="Francisco L."/>
            <person name="Fu Q."/>
            <person name="Gubbala S."/>
            <person name="Hale W."/>
            <person name="Han Y."/>
            <person name="Hemphill L."/>
            <person name="Highlander S.K."/>
            <person name="Hirani K."/>
            <person name="Hogues M."/>
            <person name="Jackson L."/>
            <person name="Jakkamsetti A."/>
            <person name="Javaid M."/>
            <person name="Jiang H."/>
            <person name="Korchina V."/>
            <person name="Kovar C."/>
            <person name="Lara F."/>
            <person name="Lee S."/>
            <person name="Mata R."/>
            <person name="Mathew T."/>
            <person name="Moen C."/>
            <person name="Morales K."/>
            <person name="Munidasa M."/>
            <person name="Nazareth L."/>
            <person name="Ngo R."/>
            <person name="Nguyen L."/>
            <person name="Okwuonu G."/>
            <person name="Ongeri F."/>
            <person name="Patil S."/>
            <person name="Petrosino J."/>
            <person name="Pham C."/>
            <person name="Pham P."/>
            <person name="Pu L.-L."/>
            <person name="Puazo M."/>
            <person name="Raj R."/>
            <person name="Reid J."/>
            <person name="Rouhana J."/>
            <person name="Saada N."/>
            <person name="Shang Y."/>
            <person name="Simmons D."/>
            <person name="Thornton R."/>
            <person name="Warren J."/>
            <person name="Weissenberger G."/>
            <person name="Zhang J."/>
            <person name="Zhang L."/>
            <person name="Zhou C."/>
            <person name="Zhu D."/>
            <person name="Muzny D."/>
            <person name="Worley K."/>
            <person name="Gibbs R."/>
        </authorList>
    </citation>
    <scope>NUCLEOTIDE SEQUENCE [LARGE SCALE GENOMIC DNA]</scope>
    <source>
        <strain evidence="2">DSM 44291</strain>
    </source>
</reference>
<name>C0XRS9_CORLD</name>
<evidence type="ECO:0000313" key="3">
    <source>
        <dbReference type="Proteomes" id="UP000006196"/>
    </source>
</evidence>
<feature type="transmembrane region" description="Helical" evidence="1">
    <location>
        <begin position="6"/>
        <end position="26"/>
    </location>
</feature>
<dbReference type="AlphaFoldDB" id="C0XRS9"/>
<feature type="transmembrane region" description="Helical" evidence="1">
    <location>
        <begin position="63"/>
        <end position="86"/>
    </location>
</feature>
<proteinExistence type="predicted"/>
<protein>
    <submittedName>
        <fullName evidence="2">Uncharacterized protein</fullName>
    </submittedName>
</protein>